<dbReference type="InterPro" id="IPR032675">
    <property type="entry name" value="LRR_dom_sf"/>
</dbReference>
<feature type="transmembrane region" description="Helical" evidence="1">
    <location>
        <begin position="182"/>
        <end position="201"/>
    </location>
</feature>
<dbReference type="SUPFAM" id="SSF52058">
    <property type="entry name" value="L domain-like"/>
    <property type="match status" value="1"/>
</dbReference>
<name>A0AAV2ZDC9_9STRA</name>
<accession>A0AAV2ZDC9</accession>
<reference evidence="2" key="2">
    <citation type="journal article" date="2023" name="Microbiol Resour">
        <title>Decontamination and Annotation of the Draft Genome Sequence of the Oomycete Lagenidium giganteum ARSEF 373.</title>
        <authorList>
            <person name="Morgan W.R."/>
            <person name="Tartar A."/>
        </authorList>
    </citation>
    <scope>NUCLEOTIDE SEQUENCE</scope>
    <source>
        <strain evidence="2">ARSEF 373</strain>
    </source>
</reference>
<sequence>MIYYSLLFKRLLYKHPIRKDRQSHRSSLRSLRRQVTVFIELKNRESTRHTSSHVEIFVWRSLRIGWVVITFVWDSLSIRGRHFDFGFLLRESIEICVQTYQAYQLSFMAPLIWVNNLSIAVLVLNCWTTPLVDGVFHTNEALRRVMCLTVDVFLDFFSLVIIPFAVFFTYRSMVPQTDWYDPMWILSSGDSLLFFHFSGWWNLLSRLMPALSIIMCLNAIEPLLRNRGAEREAASQRAMEATHTQIIAPVSRFSKIFHGLLIVYGATALVVFLLADTNARQEAIQGCKVIKRPWFVSKYPCAVLEINCDEFGIAGRTEELESILNHLDPHTLSMLVFSHCPSLEVPDVLQTFSMMIWLEFYNSTIEEWPTTAAITVQHNVRLSRVFFILTNMSSLPLGLQSFAFLSTVYDLEFVGTNLSSNSLPRDLATTWRHTIRTLVFERGSWEEVPIELTQLRAMTLSLAGQGITNVSIELLSVPNVLRLAMNPLTDLPSSATTRVLPQELHLEATLLAHIPSWIERMVTTRATKLYAEGSPLCANTSVEATLVNCRTPLATAVDSYYQFPLAAHIARRRGH</sequence>
<dbReference type="Proteomes" id="UP001146120">
    <property type="component" value="Unassembled WGS sequence"/>
</dbReference>
<dbReference type="EMBL" id="DAKRPA010000013">
    <property type="protein sequence ID" value="DBA03990.1"/>
    <property type="molecule type" value="Genomic_DNA"/>
</dbReference>
<gene>
    <name evidence="2" type="ORF">N0F65_010643</name>
</gene>
<evidence type="ECO:0000313" key="3">
    <source>
        <dbReference type="Proteomes" id="UP001146120"/>
    </source>
</evidence>
<proteinExistence type="predicted"/>
<keyword evidence="1" id="KW-0472">Membrane</keyword>
<evidence type="ECO:0000313" key="2">
    <source>
        <dbReference type="EMBL" id="DBA03990.1"/>
    </source>
</evidence>
<protein>
    <submittedName>
        <fullName evidence="2">Uncharacterized protein</fullName>
    </submittedName>
</protein>
<feature type="transmembrane region" description="Helical" evidence="1">
    <location>
        <begin position="152"/>
        <end position="170"/>
    </location>
</feature>
<comment type="caution">
    <text evidence="2">The sequence shown here is derived from an EMBL/GenBank/DDBJ whole genome shotgun (WGS) entry which is preliminary data.</text>
</comment>
<keyword evidence="3" id="KW-1185">Reference proteome</keyword>
<organism evidence="2 3">
    <name type="scientific">Lagenidium giganteum</name>
    <dbReference type="NCBI Taxonomy" id="4803"/>
    <lineage>
        <taxon>Eukaryota</taxon>
        <taxon>Sar</taxon>
        <taxon>Stramenopiles</taxon>
        <taxon>Oomycota</taxon>
        <taxon>Peronosporomycetes</taxon>
        <taxon>Pythiales</taxon>
        <taxon>Pythiaceae</taxon>
    </lineage>
</organism>
<dbReference type="Gene3D" id="3.80.10.10">
    <property type="entry name" value="Ribonuclease Inhibitor"/>
    <property type="match status" value="1"/>
</dbReference>
<feature type="transmembrane region" description="Helical" evidence="1">
    <location>
        <begin position="111"/>
        <end position="132"/>
    </location>
</feature>
<keyword evidence="1" id="KW-0812">Transmembrane</keyword>
<dbReference type="AlphaFoldDB" id="A0AAV2ZDC9"/>
<feature type="transmembrane region" description="Helical" evidence="1">
    <location>
        <begin position="256"/>
        <end position="275"/>
    </location>
</feature>
<evidence type="ECO:0000256" key="1">
    <source>
        <dbReference type="SAM" id="Phobius"/>
    </source>
</evidence>
<reference evidence="2" key="1">
    <citation type="submission" date="2022-11" db="EMBL/GenBank/DDBJ databases">
        <authorList>
            <person name="Morgan W.R."/>
            <person name="Tartar A."/>
        </authorList>
    </citation>
    <scope>NUCLEOTIDE SEQUENCE</scope>
    <source>
        <strain evidence="2">ARSEF 373</strain>
    </source>
</reference>
<keyword evidence="1" id="KW-1133">Transmembrane helix</keyword>